<name>A0A413T7Q3_9FIRM</name>
<dbReference type="InterPro" id="IPR053150">
    <property type="entry name" value="Teicoplanin_resist-assoc"/>
</dbReference>
<keyword evidence="1" id="KW-1133">Transmembrane helix</keyword>
<dbReference type="Proteomes" id="UP000284779">
    <property type="component" value="Unassembled WGS sequence"/>
</dbReference>
<dbReference type="Proteomes" id="UP000284598">
    <property type="component" value="Unassembled WGS sequence"/>
</dbReference>
<dbReference type="PANTHER" id="PTHR36834">
    <property type="entry name" value="MEMBRANE PROTEIN-RELATED"/>
    <property type="match status" value="1"/>
</dbReference>
<dbReference type="EMBL" id="QSFV01000011">
    <property type="protein sequence ID" value="RHA80960.1"/>
    <property type="molecule type" value="Genomic_DNA"/>
</dbReference>
<evidence type="ECO:0000313" key="7">
    <source>
        <dbReference type="Proteomes" id="UP000284598"/>
    </source>
</evidence>
<evidence type="ECO:0000256" key="1">
    <source>
        <dbReference type="SAM" id="Phobius"/>
    </source>
</evidence>
<evidence type="ECO:0000313" key="10">
    <source>
        <dbReference type="Proteomes" id="UP000286186"/>
    </source>
</evidence>
<feature type="transmembrane region" description="Helical" evidence="1">
    <location>
        <begin position="90"/>
        <end position="109"/>
    </location>
</feature>
<keyword evidence="1" id="KW-0812">Transmembrane</keyword>
<comment type="caution">
    <text evidence="5">The sequence shown here is derived from an EMBL/GenBank/DDBJ whole genome shotgun (WGS) entry which is preliminary data.</text>
</comment>
<dbReference type="AlphaFoldDB" id="A0A413T7Q3"/>
<gene>
    <name evidence="6" type="ORF">DW652_09810</name>
    <name evidence="5" type="ORF">DW918_05005</name>
    <name evidence="4" type="ORF">DW929_09180</name>
    <name evidence="3" type="ORF">DW944_03895</name>
</gene>
<evidence type="ECO:0000313" key="8">
    <source>
        <dbReference type="Proteomes" id="UP000284779"/>
    </source>
</evidence>
<evidence type="ECO:0000313" key="3">
    <source>
        <dbReference type="EMBL" id="RHA19656.1"/>
    </source>
</evidence>
<dbReference type="Proteomes" id="UP000285740">
    <property type="component" value="Unassembled WGS sequence"/>
</dbReference>
<feature type="transmembrane region" description="Helical" evidence="1">
    <location>
        <begin position="121"/>
        <end position="142"/>
    </location>
</feature>
<dbReference type="PANTHER" id="PTHR36834:SF1">
    <property type="entry name" value="INTEGRAL MEMBRANE PROTEIN"/>
    <property type="match status" value="1"/>
</dbReference>
<dbReference type="EMBL" id="QRHR01000010">
    <property type="protein sequence ID" value="RHF87915.1"/>
    <property type="molecule type" value="Genomic_DNA"/>
</dbReference>
<evidence type="ECO:0000313" key="6">
    <source>
        <dbReference type="EMBL" id="RHF87915.1"/>
    </source>
</evidence>
<keyword evidence="8" id="KW-1185">Reference proteome</keyword>
<keyword evidence="1" id="KW-0472">Membrane</keyword>
<proteinExistence type="predicted"/>
<dbReference type="Pfam" id="PF04892">
    <property type="entry name" value="VanZ"/>
    <property type="match status" value="1"/>
</dbReference>
<accession>A0A413T7Q3</accession>
<sequence length="147" mass="17275">MRMFGKILFILYLVVTLYAMFFSESLDRTMVSDEYRYNLVLFKEINRFWRMRHTYGWQITIMNLAGNVAFFMPFGFLLPSMSREKIVNNFVSVTLLTMVFSMLIETAQLVLKVGAFDVDDIFLNTVGGLLGYIVLKIMKLFMKNRNK</sequence>
<evidence type="ECO:0000259" key="2">
    <source>
        <dbReference type="Pfam" id="PF04892"/>
    </source>
</evidence>
<evidence type="ECO:0000313" key="5">
    <source>
        <dbReference type="EMBL" id="RHA80960.1"/>
    </source>
</evidence>
<feature type="transmembrane region" description="Helical" evidence="1">
    <location>
        <begin position="55"/>
        <end position="78"/>
    </location>
</feature>
<dbReference type="EMBL" id="QSFD01000003">
    <property type="protein sequence ID" value="RHA19656.1"/>
    <property type="molecule type" value="Genomic_DNA"/>
</dbReference>
<dbReference type="InterPro" id="IPR006976">
    <property type="entry name" value="VanZ-like"/>
</dbReference>
<dbReference type="Proteomes" id="UP000286186">
    <property type="component" value="Unassembled WGS sequence"/>
</dbReference>
<organism evidence="5 9">
    <name type="scientific">Eubacterium ventriosum</name>
    <dbReference type="NCBI Taxonomy" id="39496"/>
    <lineage>
        <taxon>Bacteria</taxon>
        <taxon>Bacillati</taxon>
        <taxon>Bacillota</taxon>
        <taxon>Clostridia</taxon>
        <taxon>Eubacteriales</taxon>
        <taxon>Eubacteriaceae</taxon>
        <taxon>Eubacterium</taxon>
    </lineage>
</organism>
<evidence type="ECO:0000313" key="9">
    <source>
        <dbReference type="Proteomes" id="UP000285740"/>
    </source>
</evidence>
<protein>
    <submittedName>
        <fullName evidence="5">VanZ family protein</fullName>
    </submittedName>
</protein>
<dbReference type="EMBL" id="QSFO01000010">
    <property type="protein sequence ID" value="RHA53534.1"/>
    <property type="molecule type" value="Genomic_DNA"/>
</dbReference>
<evidence type="ECO:0000313" key="4">
    <source>
        <dbReference type="EMBL" id="RHA53534.1"/>
    </source>
</evidence>
<feature type="domain" description="VanZ-like" evidence="2">
    <location>
        <begin position="9"/>
        <end position="138"/>
    </location>
</feature>
<reference evidence="7 8" key="1">
    <citation type="submission" date="2018-08" db="EMBL/GenBank/DDBJ databases">
        <title>A genome reference for cultivated species of the human gut microbiota.</title>
        <authorList>
            <person name="Zou Y."/>
            <person name="Xue W."/>
            <person name="Luo G."/>
        </authorList>
    </citation>
    <scope>NUCLEOTIDE SEQUENCE [LARGE SCALE GENOMIC DNA]</scope>
    <source>
        <strain evidence="6 10">AM23-22</strain>
        <strain evidence="5 9">AM42-30</strain>
        <strain evidence="4 7">AM43-2</strain>
        <strain evidence="3 8">AM44-11BH</strain>
    </source>
</reference>